<sequence>MPKTKLTLAEAKARPLSAAAKARLAKLAAKPDAEIDFSDQPEVTDEAIASGRVRVVGRGGKRAGAGRTALGKTRKTVKLSPAAVRRLEAYARRHKLPHFSAAIEAASELLGK</sequence>
<evidence type="ECO:0000313" key="1">
    <source>
        <dbReference type="EMBL" id="WED64332.1"/>
    </source>
</evidence>
<dbReference type="KEGG" id="slom:PXH66_18495"/>
<proteinExistence type="predicted"/>
<name>A0AAE9ZUH7_9BACT</name>
<reference evidence="1" key="1">
    <citation type="submission" date="2023-03" db="EMBL/GenBank/DDBJ databases">
        <title>Lomoglobus Profundus gen. nov., sp. nov., a novel member of the phylum Verrucomicrobia, isolated from deep-marine sediment of South China Sea.</title>
        <authorList>
            <person name="Ahmad T."/>
            <person name="Ishaq S.E."/>
            <person name="Wang F."/>
        </authorList>
    </citation>
    <scope>NUCLEOTIDE SEQUENCE</scope>
    <source>
        <strain evidence="1">LMO-M01</strain>
    </source>
</reference>
<dbReference type="EMBL" id="CP119075">
    <property type="protein sequence ID" value="WED64332.1"/>
    <property type="molecule type" value="Genomic_DNA"/>
</dbReference>
<organism evidence="1 2">
    <name type="scientific">Synoicihabitans lomoniglobus</name>
    <dbReference type="NCBI Taxonomy" id="2909285"/>
    <lineage>
        <taxon>Bacteria</taxon>
        <taxon>Pseudomonadati</taxon>
        <taxon>Verrucomicrobiota</taxon>
        <taxon>Opitutia</taxon>
        <taxon>Opitutales</taxon>
        <taxon>Opitutaceae</taxon>
        <taxon>Synoicihabitans</taxon>
    </lineage>
</organism>
<accession>A0AAE9ZUH7</accession>
<dbReference type="AlphaFoldDB" id="A0AAE9ZUH7"/>
<protein>
    <submittedName>
        <fullName evidence="1">Uncharacterized protein</fullName>
    </submittedName>
</protein>
<dbReference type="Proteomes" id="UP001218638">
    <property type="component" value="Chromosome"/>
</dbReference>
<dbReference type="RefSeq" id="WP_330931003.1">
    <property type="nucleotide sequence ID" value="NZ_CP119075.1"/>
</dbReference>
<keyword evidence="2" id="KW-1185">Reference proteome</keyword>
<evidence type="ECO:0000313" key="2">
    <source>
        <dbReference type="Proteomes" id="UP001218638"/>
    </source>
</evidence>
<gene>
    <name evidence="1" type="ORF">PXH66_18495</name>
</gene>